<dbReference type="RefSeq" id="XP_033396547.1">
    <property type="nucleotide sequence ID" value="XM_033537051.1"/>
</dbReference>
<reference evidence="3" key="1">
    <citation type="journal article" date="2020" name="Stud. Mycol.">
        <title>101 Dothideomycetes genomes: a test case for predicting lifestyles and emergence of pathogens.</title>
        <authorList>
            <person name="Haridas S."/>
            <person name="Albert R."/>
            <person name="Binder M."/>
            <person name="Bloem J."/>
            <person name="Labutti K."/>
            <person name="Salamov A."/>
            <person name="Andreopoulos B."/>
            <person name="Baker S."/>
            <person name="Barry K."/>
            <person name="Bills G."/>
            <person name="Bluhm B."/>
            <person name="Cannon C."/>
            <person name="Castanera R."/>
            <person name="Culley D."/>
            <person name="Daum C."/>
            <person name="Ezra D."/>
            <person name="Gonzalez J."/>
            <person name="Henrissat B."/>
            <person name="Kuo A."/>
            <person name="Liang C."/>
            <person name="Lipzen A."/>
            <person name="Lutzoni F."/>
            <person name="Magnuson J."/>
            <person name="Mondo S."/>
            <person name="Nolan M."/>
            <person name="Ohm R."/>
            <person name="Pangilinan J."/>
            <person name="Park H.-J."/>
            <person name="Ramirez L."/>
            <person name="Alfaro M."/>
            <person name="Sun H."/>
            <person name="Tritt A."/>
            <person name="Yoshinaga Y."/>
            <person name="Zwiers L.-H."/>
            <person name="Turgeon B."/>
            <person name="Goodwin S."/>
            <person name="Spatafora J."/>
            <person name="Crous P."/>
            <person name="Grigoriev I."/>
        </authorList>
    </citation>
    <scope>NUCLEOTIDE SEQUENCE</scope>
    <source>
        <strain evidence="3">CBS 121167</strain>
    </source>
</reference>
<dbReference type="PANTHER" id="PTHR38426">
    <property type="entry name" value="MAINTENANCE OF TELOMERE CAPPING PROTEIN 4"/>
    <property type="match status" value="1"/>
</dbReference>
<feature type="compositionally biased region" description="Basic and acidic residues" evidence="1">
    <location>
        <begin position="847"/>
        <end position="878"/>
    </location>
</feature>
<feature type="compositionally biased region" description="Polar residues" evidence="1">
    <location>
        <begin position="718"/>
        <end position="728"/>
    </location>
</feature>
<feature type="compositionally biased region" description="Low complexity" evidence="1">
    <location>
        <begin position="729"/>
        <end position="739"/>
    </location>
</feature>
<feature type="region of interest" description="Disordered" evidence="1">
    <location>
        <begin position="286"/>
        <end position="312"/>
    </location>
</feature>
<feature type="compositionally biased region" description="Polar residues" evidence="1">
    <location>
        <begin position="286"/>
        <end position="305"/>
    </location>
</feature>
<dbReference type="InterPro" id="IPR038769">
    <property type="entry name" value="MTC4"/>
</dbReference>
<feature type="region of interest" description="Disordered" evidence="1">
    <location>
        <begin position="650"/>
        <end position="994"/>
    </location>
</feature>
<dbReference type="Proteomes" id="UP000799438">
    <property type="component" value="Unassembled WGS sequence"/>
</dbReference>
<gene>
    <name evidence="3" type="ORF">K452DRAFT_229575</name>
</gene>
<name>A0A6A6BC61_9PEZI</name>
<feature type="compositionally biased region" description="Low complexity" evidence="1">
    <location>
        <begin position="1"/>
        <end position="24"/>
    </location>
</feature>
<feature type="region of interest" description="Disordered" evidence="1">
    <location>
        <begin position="516"/>
        <end position="634"/>
    </location>
</feature>
<protein>
    <submittedName>
        <fullName evidence="3">Uncharacterized protein</fullName>
    </submittedName>
</protein>
<dbReference type="OrthoDB" id="5402622at2759"/>
<dbReference type="EMBL" id="ML995488">
    <property type="protein sequence ID" value="KAF2140834.1"/>
    <property type="molecule type" value="Genomic_DNA"/>
</dbReference>
<feature type="region of interest" description="Disordered" evidence="1">
    <location>
        <begin position="1"/>
        <end position="209"/>
    </location>
</feature>
<accession>A0A6A6BC61</accession>
<evidence type="ECO:0000313" key="3">
    <source>
        <dbReference type="EMBL" id="KAF2140834.1"/>
    </source>
</evidence>
<feature type="region of interest" description="Disordered" evidence="1">
    <location>
        <begin position="443"/>
        <end position="476"/>
    </location>
</feature>
<keyword evidence="2" id="KW-0472">Membrane</keyword>
<dbReference type="AlphaFoldDB" id="A0A6A6BC61"/>
<keyword evidence="2" id="KW-1133">Transmembrane helix</keyword>
<proteinExistence type="predicted"/>
<feature type="region of interest" description="Disordered" evidence="1">
    <location>
        <begin position="1017"/>
        <end position="1068"/>
    </location>
</feature>
<feature type="compositionally biased region" description="Basic residues" evidence="1">
    <location>
        <begin position="586"/>
        <end position="595"/>
    </location>
</feature>
<dbReference type="PANTHER" id="PTHR38426:SF1">
    <property type="entry name" value="MAINTENANCE OF TELOMERE CAPPING PROTEIN 4"/>
    <property type="match status" value="1"/>
</dbReference>
<keyword evidence="4" id="KW-1185">Reference proteome</keyword>
<evidence type="ECO:0000256" key="1">
    <source>
        <dbReference type="SAM" id="MobiDB-lite"/>
    </source>
</evidence>
<feature type="compositionally biased region" description="Basic and acidic residues" evidence="1">
    <location>
        <begin position="919"/>
        <end position="928"/>
    </location>
</feature>
<evidence type="ECO:0000313" key="4">
    <source>
        <dbReference type="Proteomes" id="UP000799438"/>
    </source>
</evidence>
<evidence type="ECO:0000256" key="2">
    <source>
        <dbReference type="SAM" id="Phobius"/>
    </source>
</evidence>
<keyword evidence="2" id="KW-0812">Transmembrane</keyword>
<feature type="compositionally biased region" description="Basic and acidic residues" evidence="1">
    <location>
        <begin position="821"/>
        <end position="830"/>
    </location>
</feature>
<feature type="compositionally biased region" description="Basic and acidic residues" evidence="1">
    <location>
        <begin position="679"/>
        <end position="690"/>
    </location>
</feature>
<feature type="compositionally biased region" description="Basic and acidic residues" evidence="1">
    <location>
        <begin position="620"/>
        <end position="634"/>
    </location>
</feature>
<organism evidence="3 4">
    <name type="scientific">Aplosporella prunicola CBS 121167</name>
    <dbReference type="NCBI Taxonomy" id="1176127"/>
    <lineage>
        <taxon>Eukaryota</taxon>
        <taxon>Fungi</taxon>
        <taxon>Dikarya</taxon>
        <taxon>Ascomycota</taxon>
        <taxon>Pezizomycotina</taxon>
        <taxon>Dothideomycetes</taxon>
        <taxon>Dothideomycetes incertae sedis</taxon>
        <taxon>Botryosphaeriales</taxon>
        <taxon>Aplosporellaceae</taxon>
        <taxon>Aplosporella</taxon>
    </lineage>
</organism>
<feature type="compositionally biased region" description="Basic and acidic residues" evidence="1">
    <location>
        <begin position="951"/>
        <end position="968"/>
    </location>
</feature>
<feature type="compositionally biased region" description="Polar residues" evidence="1">
    <location>
        <begin position="975"/>
        <end position="993"/>
    </location>
</feature>
<dbReference type="GeneID" id="54294547"/>
<feature type="compositionally biased region" description="Basic and acidic residues" evidence="1">
    <location>
        <begin position="100"/>
        <end position="114"/>
    </location>
</feature>
<sequence>MSTTPSSAPRRSSSSQPSATSSATIHSGYSSIPHLDHGDPGSSKRRRVSVQTDGTLSAHGAARSSGLLGADLAAERDNDGRKHRLRRSGGFLLGSALPRDAGRRHSTQSDDKGRLSIFSRRRKSKSPGVHDTSRRPHSGASSERSYPSTSGDGDAPLAGNTWASPPRSQRSMERSPRQPQGFAGLGIDVGSSEAGDGHLEPEEPQVMPGIDPTQIVHMALNLSESRRRHLNYGQLVAPSVPGSRRATSAGMPLSGTPMHGSFHESGFGGSLKQHLQQQRQVSFNLSPRASMQSPASRHVSLSSPSGRVDSALGPQHSYQFSAATLARADKARAYIDLSMEYLRLLSYLQPLKPNPEAPGNYTYTTTNVPGTPIVDIKRTITNPGLECPLGRSYNPLQFIRNRKLRARERRQLDPDVRDFEDVDRVKDWIDDVAEASEDRTFRREDNVLLPPFDDGIEQQDTEHQPGQNPKQSLLLGKTKRPRMDWFVLPTELLADAVWLEQNSHKGLIEDRHGNRIFPSRSRSVGQPRVSRDLQRRSLDHRRRLSTAGSDAAHSEAHTADSSEAGSHRGRRKLGLFHSHRDDSTDRRKHGWRSRGRSTSSSDLSSSDDDMSTRKKKRDRRLTDHEENTGPLERHMKEMLNNEAFAEENQLSPILSSPDKWGADQARRIPGRRIRSGTEQSDRDGDSDRGQARRSRRVSKLSEKSLALPRTSMDGLDSSAPNTPLSNTFSFAASSPPSRHASPERKSRRSKFPFFRSDDSHKGHKVDTTDFAHDQGSSLSLRHVTSEPSEPGRISLDQTRPANLLRSRKTNESLSSLASIQEGKEDLSSRERKQKKEPKEPGSAVSRFFKDVRKEGSKVGELIFKKDRLPEEADEKASSEETDTSSSSSSNEDMMKSIIKSRPKPIQRTTADSMVSEGSDGGRKPKYHVDLPSFKSTIAQDQEQDSDTAISGREEGRRGRRSARFDRLAPPRLDLSTVSPSSSETPGSGRSRSPSAIRARMNKLLEVPGGVGRAGLPVSALTRISPADKDSPVRGRRSGDTSRTPSRPSLSRHRQWSISDQGIRRPSAPNVTITVTPADIARVRALLYCSGIKAREISRRAHETRDAPPVFLASAAEITGAHLVEVPRKEEHVLAARILSSELENTNQELVAGAERFRHEAVRALHARCEEVRIRVGERLTPRVHACADEADAFTRELTSGATLAVKAVVDRVEMMSRARRRRMWWLRRMGWMVLEWMVLALMWWVWLVVVVVRLVLGAGRGAWRGVKWFLWLE</sequence>
<feature type="compositionally biased region" description="Basic and acidic residues" evidence="1">
    <location>
        <begin position="1025"/>
        <end position="1039"/>
    </location>
</feature>
<feature type="compositionally biased region" description="Polar residues" evidence="1">
    <location>
        <begin position="139"/>
        <end position="151"/>
    </location>
</feature>
<feature type="transmembrane region" description="Helical" evidence="2">
    <location>
        <begin position="1230"/>
        <end position="1256"/>
    </location>
</feature>
<feature type="compositionally biased region" description="Basic and acidic residues" evidence="1">
    <location>
        <begin position="755"/>
        <end position="772"/>
    </location>
</feature>